<keyword evidence="3" id="KW-1185">Reference proteome</keyword>
<reference evidence="2 3" key="1">
    <citation type="submission" date="2023-03" db="EMBL/GenBank/DDBJ databases">
        <title>Novel Species.</title>
        <authorList>
            <person name="Ma S."/>
        </authorList>
    </citation>
    <scope>NUCLEOTIDE SEQUENCE [LARGE SCALE GENOMIC DNA]</scope>
    <source>
        <strain evidence="2 3">B11</strain>
    </source>
</reference>
<accession>A0ABZ2YBY1</accession>
<gene>
    <name evidence="2" type="ORF">QBE54_00925</name>
</gene>
<evidence type="ECO:0000313" key="3">
    <source>
        <dbReference type="Proteomes" id="UP001461341"/>
    </source>
</evidence>
<proteinExistence type="predicted"/>
<protein>
    <recommendedName>
        <fullName evidence="4">DUF4468 domain-containing protein</fullName>
    </recommendedName>
</protein>
<dbReference type="RefSeq" id="WP_369018485.1">
    <property type="nucleotide sequence ID" value="NZ_CP121689.1"/>
</dbReference>
<name>A0ABZ2YBY1_9BACT</name>
<evidence type="ECO:0000256" key="1">
    <source>
        <dbReference type="SAM" id="SignalP"/>
    </source>
</evidence>
<feature type="chain" id="PRO_5046489127" description="DUF4468 domain-containing protein" evidence="1">
    <location>
        <begin position="26"/>
        <end position="186"/>
    </location>
</feature>
<feature type="signal peptide" evidence="1">
    <location>
        <begin position="1"/>
        <end position="25"/>
    </location>
</feature>
<keyword evidence="1" id="KW-0732">Signal</keyword>
<dbReference type="EMBL" id="CP121689">
    <property type="protein sequence ID" value="WZL76327.1"/>
    <property type="molecule type" value="Genomic_DNA"/>
</dbReference>
<dbReference type="Proteomes" id="UP001461341">
    <property type="component" value="Chromosome"/>
</dbReference>
<organism evidence="2 3">
    <name type="scientific">Thermatribacter velox</name>
    <dbReference type="NCBI Taxonomy" id="3039681"/>
    <lineage>
        <taxon>Bacteria</taxon>
        <taxon>Pseudomonadati</taxon>
        <taxon>Atribacterota</taxon>
        <taxon>Atribacteria</taxon>
        <taxon>Atribacterales</taxon>
        <taxon>Thermatribacteraceae</taxon>
        <taxon>Thermatribacter</taxon>
    </lineage>
</organism>
<evidence type="ECO:0000313" key="2">
    <source>
        <dbReference type="EMBL" id="WZL76327.1"/>
    </source>
</evidence>
<evidence type="ECO:0008006" key="4">
    <source>
        <dbReference type="Google" id="ProtNLM"/>
    </source>
</evidence>
<sequence>MSAKKKLLMLLCVIILLMASGIAFPAEWKMVARTYSEDTFFVDKSFVEVISLTKFKIIKTQIKRVLGTDSKKLIERLFKAIACANKEPWPDEASYKTEDGTEYTIRLLDDYDVEYAILKVYLNPENYGYLAIEERYYNPQGKEIGKAKFSIPSTIKEDSFTYVSPYSAIGATIDYCAAYLKKKNRL</sequence>